<dbReference type="GO" id="GO:0005524">
    <property type="term" value="F:ATP binding"/>
    <property type="evidence" value="ECO:0007669"/>
    <property type="project" value="UniProtKB-KW"/>
</dbReference>
<comment type="caution">
    <text evidence="7">The sequence shown here is derived from an EMBL/GenBank/DDBJ whole genome shotgun (WGS) entry which is preliminary data.</text>
</comment>
<dbReference type="GO" id="GO:0006412">
    <property type="term" value="P:translation"/>
    <property type="evidence" value="ECO:0007669"/>
    <property type="project" value="UniProtKB-KW"/>
</dbReference>
<keyword evidence="1" id="KW-0436">Ligase</keyword>
<reference evidence="7 8" key="1">
    <citation type="submission" date="2019-02" db="EMBL/GenBank/DDBJ databases">
        <title>Genomic Encyclopedia of Type Strains, Phase IV (KMG-IV): sequencing the most valuable type-strain genomes for metagenomic binning, comparative biology and taxonomic classification.</title>
        <authorList>
            <person name="Goeker M."/>
        </authorList>
    </citation>
    <scope>NUCLEOTIDE SEQUENCE [LARGE SCALE GENOMIC DNA]</scope>
    <source>
        <strain evidence="7 8">DSM 101727</strain>
    </source>
</reference>
<sequence>MLTRDLTDPAQGQHAIQLLVHDAVNALAHKENLAVRWCRGDHVVTVEDNYDRLGYDPADVTRDARYTRYVDARRMLRSHSTALVPAALRALAADPVDDVLLVCPGVVYRRDQPASPEFPSNGCL</sequence>
<keyword evidence="4" id="KW-0648">Protein biosynthesis</keyword>
<keyword evidence="5 7" id="KW-0030">Aminoacyl-tRNA synthetase</keyword>
<dbReference type="Proteomes" id="UP000294257">
    <property type="component" value="Unassembled WGS sequence"/>
</dbReference>
<evidence type="ECO:0000256" key="2">
    <source>
        <dbReference type="ARBA" id="ARBA00022741"/>
    </source>
</evidence>
<keyword evidence="3" id="KW-0067">ATP-binding</keyword>
<evidence type="ECO:0000256" key="3">
    <source>
        <dbReference type="ARBA" id="ARBA00022840"/>
    </source>
</evidence>
<gene>
    <name evidence="7" type="ORF">EV193_105298</name>
</gene>
<dbReference type="InterPro" id="IPR002319">
    <property type="entry name" value="Phenylalanyl-tRNA_Synthase"/>
</dbReference>
<organism evidence="7 8">
    <name type="scientific">Herbihabitans rhizosphaerae</name>
    <dbReference type="NCBI Taxonomy" id="1872711"/>
    <lineage>
        <taxon>Bacteria</taxon>
        <taxon>Bacillati</taxon>
        <taxon>Actinomycetota</taxon>
        <taxon>Actinomycetes</taxon>
        <taxon>Pseudonocardiales</taxon>
        <taxon>Pseudonocardiaceae</taxon>
        <taxon>Herbihabitans</taxon>
    </lineage>
</organism>
<evidence type="ECO:0000259" key="6">
    <source>
        <dbReference type="Pfam" id="PF01409"/>
    </source>
</evidence>
<dbReference type="GO" id="GO:0000049">
    <property type="term" value="F:tRNA binding"/>
    <property type="evidence" value="ECO:0007669"/>
    <property type="project" value="InterPro"/>
</dbReference>
<feature type="domain" description="Phenylalanyl-tRNA synthetase" evidence="6">
    <location>
        <begin position="37"/>
        <end position="112"/>
    </location>
</feature>
<keyword evidence="8" id="KW-1185">Reference proteome</keyword>
<dbReference type="RefSeq" id="WP_130345190.1">
    <property type="nucleotide sequence ID" value="NZ_SGWQ01000005.1"/>
</dbReference>
<evidence type="ECO:0000256" key="4">
    <source>
        <dbReference type="ARBA" id="ARBA00022917"/>
    </source>
</evidence>
<evidence type="ECO:0000313" key="7">
    <source>
        <dbReference type="EMBL" id="RZS37740.1"/>
    </source>
</evidence>
<keyword evidence="2" id="KW-0547">Nucleotide-binding</keyword>
<dbReference type="Gene3D" id="3.30.930.10">
    <property type="entry name" value="Bira Bifunctional Protein, Domain 2"/>
    <property type="match status" value="1"/>
</dbReference>
<dbReference type="InterPro" id="IPR045864">
    <property type="entry name" value="aa-tRNA-synth_II/BPL/LPL"/>
</dbReference>
<evidence type="ECO:0000313" key="8">
    <source>
        <dbReference type="Proteomes" id="UP000294257"/>
    </source>
</evidence>
<proteinExistence type="predicted"/>
<name>A0A4Q7KP34_9PSEU</name>
<protein>
    <submittedName>
        <fullName evidence="7">tRNA synthetase class II (F)</fullName>
    </submittedName>
</protein>
<dbReference type="AlphaFoldDB" id="A0A4Q7KP34"/>
<dbReference type="EMBL" id="SGWQ01000005">
    <property type="protein sequence ID" value="RZS37740.1"/>
    <property type="molecule type" value="Genomic_DNA"/>
</dbReference>
<accession>A0A4Q7KP34</accession>
<dbReference type="Pfam" id="PF01409">
    <property type="entry name" value="tRNA-synt_2d"/>
    <property type="match status" value="1"/>
</dbReference>
<dbReference type="GO" id="GO:0043039">
    <property type="term" value="P:tRNA aminoacylation"/>
    <property type="evidence" value="ECO:0007669"/>
    <property type="project" value="InterPro"/>
</dbReference>
<dbReference type="GO" id="GO:0004812">
    <property type="term" value="F:aminoacyl-tRNA ligase activity"/>
    <property type="evidence" value="ECO:0007669"/>
    <property type="project" value="UniProtKB-KW"/>
</dbReference>
<evidence type="ECO:0000256" key="5">
    <source>
        <dbReference type="ARBA" id="ARBA00023146"/>
    </source>
</evidence>
<dbReference type="OrthoDB" id="489670at2"/>
<evidence type="ECO:0000256" key="1">
    <source>
        <dbReference type="ARBA" id="ARBA00022598"/>
    </source>
</evidence>